<comment type="caution">
    <text evidence="9">The sequence shown here is derived from an EMBL/GenBank/DDBJ whole genome shotgun (WGS) entry which is preliminary data.</text>
</comment>
<keyword evidence="10" id="KW-1185">Reference proteome</keyword>
<dbReference type="GO" id="GO:0003723">
    <property type="term" value="F:RNA binding"/>
    <property type="evidence" value="ECO:0007669"/>
    <property type="project" value="TreeGrafter"/>
</dbReference>
<evidence type="ECO:0000313" key="9">
    <source>
        <dbReference type="EMBL" id="KAG6431995.1"/>
    </source>
</evidence>
<dbReference type="PANTHER" id="PTHR18034">
    <property type="entry name" value="CELL CYCLE CONTROL PROTEIN CWF22-RELATED"/>
    <property type="match status" value="1"/>
</dbReference>
<evidence type="ECO:0000256" key="6">
    <source>
        <dbReference type="ARBA" id="ARBA00023242"/>
    </source>
</evidence>
<evidence type="ECO:0000256" key="3">
    <source>
        <dbReference type="ARBA" id="ARBA00022664"/>
    </source>
</evidence>
<protein>
    <recommendedName>
        <fullName evidence="8">MI domain-containing protein</fullName>
    </recommendedName>
</protein>
<dbReference type="AlphaFoldDB" id="A0A8X8YHP2"/>
<proteinExistence type="inferred from homology"/>
<dbReference type="InterPro" id="IPR016024">
    <property type="entry name" value="ARM-type_fold"/>
</dbReference>
<accession>A0A8X8YHP2</accession>
<keyword evidence="6" id="KW-0539">Nucleus</keyword>
<evidence type="ECO:0000256" key="1">
    <source>
        <dbReference type="ARBA" id="ARBA00004123"/>
    </source>
</evidence>
<keyword evidence="5" id="KW-0508">mRNA splicing</keyword>
<dbReference type="GO" id="GO:0071013">
    <property type="term" value="C:catalytic step 2 spliceosome"/>
    <property type="evidence" value="ECO:0007669"/>
    <property type="project" value="TreeGrafter"/>
</dbReference>
<comment type="similarity">
    <text evidence="2">Belongs to the CWC22 family.</text>
</comment>
<comment type="subcellular location">
    <subcellularLocation>
        <location evidence="1">Nucleus</location>
    </subcellularLocation>
</comment>
<dbReference type="PANTHER" id="PTHR18034:SF3">
    <property type="entry name" value="PRE-MRNA-SPLICING FACTOR CWC22 HOMOLOG"/>
    <property type="match status" value="1"/>
</dbReference>
<keyword evidence="3" id="KW-0507">mRNA processing</keyword>
<evidence type="ECO:0000259" key="8">
    <source>
        <dbReference type="PROSITE" id="PS51366"/>
    </source>
</evidence>
<evidence type="ECO:0000256" key="2">
    <source>
        <dbReference type="ARBA" id="ARBA00006856"/>
    </source>
</evidence>
<name>A0A8X8YHP2_SALSN</name>
<evidence type="ECO:0000256" key="7">
    <source>
        <dbReference type="SAM" id="MobiDB-lite"/>
    </source>
</evidence>
<dbReference type="GO" id="GO:0006417">
    <property type="term" value="P:regulation of translation"/>
    <property type="evidence" value="ECO:0007669"/>
    <property type="project" value="UniProtKB-KW"/>
</dbReference>
<gene>
    <name evidence="9" type="ORF">SASPL_103567</name>
</gene>
<dbReference type="InterPro" id="IPR050781">
    <property type="entry name" value="CWC22_splicing_factor"/>
</dbReference>
<feature type="region of interest" description="Disordered" evidence="7">
    <location>
        <begin position="357"/>
        <end position="376"/>
    </location>
</feature>
<dbReference type="Proteomes" id="UP000298416">
    <property type="component" value="Unassembled WGS sequence"/>
</dbReference>
<organism evidence="9">
    <name type="scientific">Salvia splendens</name>
    <name type="common">Scarlet sage</name>
    <dbReference type="NCBI Taxonomy" id="180675"/>
    <lineage>
        <taxon>Eukaryota</taxon>
        <taxon>Viridiplantae</taxon>
        <taxon>Streptophyta</taxon>
        <taxon>Embryophyta</taxon>
        <taxon>Tracheophyta</taxon>
        <taxon>Spermatophyta</taxon>
        <taxon>Magnoliopsida</taxon>
        <taxon>eudicotyledons</taxon>
        <taxon>Gunneridae</taxon>
        <taxon>Pentapetalae</taxon>
        <taxon>asterids</taxon>
        <taxon>lamiids</taxon>
        <taxon>Lamiales</taxon>
        <taxon>Lamiaceae</taxon>
        <taxon>Nepetoideae</taxon>
        <taxon>Mentheae</taxon>
        <taxon>Salviinae</taxon>
        <taxon>Salvia</taxon>
        <taxon>Salvia subgen. Calosphace</taxon>
        <taxon>core Calosphace</taxon>
    </lineage>
</organism>
<dbReference type="Gene3D" id="1.25.40.180">
    <property type="match status" value="2"/>
</dbReference>
<sequence length="376" mass="42344">MEGSLGVYVAAPPRMKEIEGDKSSLAYQRTEWEALRKSINGLLNAANIKNIIPELFSENLIRGRGLFCRACIKSQMASPHSPMYSVVNTKFPKIGRLLVVDELIALEMLTLLLENPTNDSVEVAVGFVIECGSFLHHHRACIVVFDLFALRKAAKTRPAYSIKDDTETNLINLRKAIYLTIMSSLNFEEAGHKLLKIIKLEGAAGGEMELCNMLLECCGRMTSYSLYYALVGQSLCLMNKIYQHNFHKCFAQHYSTVHRLDTIKLTNLAMFYAHLIAADALPWQVLALVCLTEEDTTSSSHIFINLLDQRLLQHSIVPKGDHPKNARYAINFFTSIGLAGLTRNLRDYLNLTNMPKSLPRASRTESGNHNKRIRRN</sequence>
<feature type="domain" description="MI" evidence="8">
    <location>
        <begin position="172"/>
        <end position="291"/>
    </location>
</feature>
<dbReference type="GO" id="GO:0000398">
    <property type="term" value="P:mRNA splicing, via spliceosome"/>
    <property type="evidence" value="ECO:0007669"/>
    <property type="project" value="TreeGrafter"/>
</dbReference>
<dbReference type="Pfam" id="PF02847">
    <property type="entry name" value="MA3"/>
    <property type="match status" value="1"/>
</dbReference>
<evidence type="ECO:0000313" key="10">
    <source>
        <dbReference type="Proteomes" id="UP000298416"/>
    </source>
</evidence>
<reference evidence="9" key="2">
    <citation type="submission" date="2020-08" db="EMBL/GenBank/DDBJ databases">
        <title>Plant Genome Project.</title>
        <authorList>
            <person name="Zhang R.-G."/>
        </authorList>
    </citation>
    <scope>NUCLEOTIDE SEQUENCE</scope>
    <source>
        <strain evidence="9">Huo1</strain>
        <tissue evidence="9">Leaf</tissue>
    </source>
</reference>
<dbReference type="PROSITE" id="PS51366">
    <property type="entry name" value="MI"/>
    <property type="match status" value="1"/>
</dbReference>
<reference evidence="9" key="1">
    <citation type="submission" date="2018-01" db="EMBL/GenBank/DDBJ databases">
        <authorList>
            <person name="Mao J.F."/>
        </authorList>
    </citation>
    <scope>NUCLEOTIDE SEQUENCE</scope>
    <source>
        <strain evidence="9">Huo1</strain>
        <tissue evidence="9">Leaf</tissue>
    </source>
</reference>
<dbReference type="InterPro" id="IPR003891">
    <property type="entry name" value="Initiation_fac_eIF4g_MI"/>
</dbReference>
<evidence type="ECO:0000256" key="4">
    <source>
        <dbReference type="ARBA" id="ARBA00022845"/>
    </source>
</evidence>
<dbReference type="EMBL" id="PNBA02000002">
    <property type="protein sequence ID" value="KAG6431995.1"/>
    <property type="molecule type" value="Genomic_DNA"/>
</dbReference>
<keyword evidence="4" id="KW-0810">Translation regulation</keyword>
<dbReference type="SUPFAM" id="SSF48371">
    <property type="entry name" value="ARM repeat"/>
    <property type="match status" value="1"/>
</dbReference>
<evidence type="ECO:0000256" key="5">
    <source>
        <dbReference type="ARBA" id="ARBA00023187"/>
    </source>
</evidence>
<dbReference type="SMART" id="SM00544">
    <property type="entry name" value="MA3"/>
    <property type="match status" value="1"/>
</dbReference>